<feature type="region of interest" description="Disordered" evidence="1">
    <location>
        <begin position="32"/>
        <end position="52"/>
    </location>
</feature>
<feature type="compositionally biased region" description="Acidic residues" evidence="1">
    <location>
        <begin position="40"/>
        <end position="52"/>
    </location>
</feature>
<proteinExistence type="predicted"/>
<dbReference type="EMBL" id="GECU01008927">
    <property type="protein sequence ID" value="JAS98779.1"/>
    <property type="molecule type" value="Transcribed_RNA"/>
</dbReference>
<name>A0A1B6JI18_9HEMI</name>
<organism evidence="2">
    <name type="scientific">Homalodisca liturata</name>
    <dbReference type="NCBI Taxonomy" id="320908"/>
    <lineage>
        <taxon>Eukaryota</taxon>
        <taxon>Metazoa</taxon>
        <taxon>Ecdysozoa</taxon>
        <taxon>Arthropoda</taxon>
        <taxon>Hexapoda</taxon>
        <taxon>Insecta</taxon>
        <taxon>Pterygota</taxon>
        <taxon>Neoptera</taxon>
        <taxon>Paraneoptera</taxon>
        <taxon>Hemiptera</taxon>
        <taxon>Auchenorrhyncha</taxon>
        <taxon>Membracoidea</taxon>
        <taxon>Cicadellidae</taxon>
        <taxon>Cicadellinae</taxon>
        <taxon>Proconiini</taxon>
        <taxon>Homalodisca</taxon>
    </lineage>
</organism>
<evidence type="ECO:0000256" key="1">
    <source>
        <dbReference type="SAM" id="MobiDB-lite"/>
    </source>
</evidence>
<feature type="non-terminal residue" evidence="2">
    <location>
        <position position="1"/>
    </location>
</feature>
<accession>A0A1B6JI18</accession>
<sequence length="108" mass="12213">FACVSRALVAPGMSNRRSSFLDPERRRFLVKRVSLAPGPDPDDEVEPQDDDDAVECPSFYARSLRRMTREALPNINFYQLTVGAKRPGLEELHEGVHYTNHNQNATVV</sequence>
<protein>
    <submittedName>
        <fullName evidence="2">Uncharacterized protein</fullName>
    </submittedName>
</protein>
<gene>
    <name evidence="2" type="ORF">g.3179</name>
</gene>
<feature type="non-terminal residue" evidence="2">
    <location>
        <position position="108"/>
    </location>
</feature>
<reference evidence="2" key="1">
    <citation type="submission" date="2015-11" db="EMBL/GenBank/DDBJ databases">
        <title>De novo transcriptome assembly of four potential Pierce s Disease insect vectors from Arizona vineyards.</title>
        <authorList>
            <person name="Tassone E.E."/>
        </authorList>
    </citation>
    <scope>NUCLEOTIDE SEQUENCE</scope>
</reference>
<dbReference type="AlphaFoldDB" id="A0A1B6JI18"/>
<evidence type="ECO:0000313" key="2">
    <source>
        <dbReference type="EMBL" id="JAS98779.1"/>
    </source>
</evidence>